<organism evidence="2 3">
    <name type="scientific">Arachis hypogaea</name>
    <name type="common">Peanut</name>
    <dbReference type="NCBI Taxonomy" id="3818"/>
    <lineage>
        <taxon>Eukaryota</taxon>
        <taxon>Viridiplantae</taxon>
        <taxon>Streptophyta</taxon>
        <taxon>Embryophyta</taxon>
        <taxon>Tracheophyta</taxon>
        <taxon>Spermatophyta</taxon>
        <taxon>Magnoliopsida</taxon>
        <taxon>eudicotyledons</taxon>
        <taxon>Gunneridae</taxon>
        <taxon>Pentapetalae</taxon>
        <taxon>rosids</taxon>
        <taxon>fabids</taxon>
        <taxon>Fabales</taxon>
        <taxon>Fabaceae</taxon>
        <taxon>Papilionoideae</taxon>
        <taxon>50 kb inversion clade</taxon>
        <taxon>dalbergioids sensu lato</taxon>
        <taxon>Dalbergieae</taxon>
        <taxon>Pterocarpus clade</taxon>
        <taxon>Arachis</taxon>
    </lineage>
</organism>
<evidence type="ECO:0000256" key="1">
    <source>
        <dbReference type="SAM" id="MobiDB-lite"/>
    </source>
</evidence>
<dbReference type="EMBL" id="SDMP01000003">
    <property type="protein sequence ID" value="RYR69163.1"/>
    <property type="molecule type" value="Genomic_DNA"/>
</dbReference>
<dbReference type="Proteomes" id="UP000289738">
    <property type="component" value="Chromosome A03"/>
</dbReference>
<feature type="compositionally biased region" description="Basic residues" evidence="1">
    <location>
        <begin position="219"/>
        <end position="230"/>
    </location>
</feature>
<proteinExistence type="predicted"/>
<evidence type="ECO:0008006" key="4">
    <source>
        <dbReference type="Google" id="ProtNLM"/>
    </source>
</evidence>
<feature type="compositionally biased region" description="Polar residues" evidence="1">
    <location>
        <begin position="362"/>
        <end position="371"/>
    </location>
</feature>
<feature type="region of interest" description="Disordered" evidence="1">
    <location>
        <begin position="258"/>
        <end position="371"/>
    </location>
</feature>
<evidence type="ECO:0000313" key="2">
    <source>
        <dbReference type="EMBL" id="RYR69163.1"/>
    </source>
</evidence>
<dbReference type="AlphaFoldDB" id="A0A445E130"/>
<comment type="caution">
    <text evidence="2">The sequence shown here is derived from an EMBL/GenBank/DDBJ whole genome shotgun (WGS) entry which is preliminary data.</text>
</comment>
<gene>
    <name evidence="2" type="ORF">Ahy_A03g015696</name>
</gene>
<evidence type="ECO:0000313" key="3">
    <source>
        <dbReference type="Proteomes" id="UP000289738"/>
    </source>
</evidence>
<dbReference type="PANTHER" id="PTHR31973:SF187">
    <property type="entry name" value="MUTATOR TRANSPOSASE MUDRA PROTEIN"/>
    <property type="match status" value="1"/>
</dbReference>
<feature type="compositionally biased region" description="Polar residues" evidence="1">
    <location>
        <begin position="307"/>
        <end position="337"/>
    </location>
</feature>
<dbReference type="PANTHER" id="PTHR31973">
    <property type="entry name" value="POLYPROTEIN, PUTATIVE-RELATED"/>
    <property type="match status" value="1"/>
</dbReference>
<sequence>MCEEATWQLRSMNLKHTCGQSHMVGIMHTSWLSRAFKNKVEHNPKVKIKELGNKAQMKWNLTVTTSMAARSRQAVLDEIQGEYKKQYKRIADYYSELLRANPGSSVTLKIERRGRLAGEWRPCWSAVQTYEVVNRLSKYTVDLSLRERFYKKWKLSGIPCTHTISCINFKGLDMHSYVDDYYKRDAYVKCYDSIINPLNGSDLWEHTNFDDVMSPPYRKPSHRPVKKRKRGPDESEARIQTHLSRRGQIQWCSNCGASGHKRGRCSNPPLPAQPPKQSAVKKTNGGRKRSISKPAVQSAIRGRKRSNPQGKSSSQPQPATNATPITRSKPNTTSAAIPQQRPKMKPIRSSTQPPLAAKKKGTSSSSQPVMNKVSFSHNIALHISPRKLRLMTKLPPRT</sequence>
<name>A0A445E130_ARAHY</name>
<protein>
    <recommendedName>
        <fullName evidence="4">CCHC-type domain-containing protein</fullName>
    </recommendedName>
</protein>
<accession>A0A445E130</accession>
<feature type="region of interest" description="Disordered" evidence="1">
    <location>
        <begin position="212"/>
        <end position="236"/>
    </location>
</feature>
<reference evidence="2 3" key="1">
    <citation type="submission" date="2019-01" db="EMBL/GenBank/DDBJ databases">
        <title>Sequencing of cultivated peanut Arachis hypogaea provides insights into genome evolution and oil improvement.</title>
        <authorList>
            <person name="Chen X."/>
        </authorList>
    </citation>
    <scope>NUCLEOTIDE SEQUENCE [LARGE SCALE GENOMIC DNA]</scope>
    <source>
        <strain evidence="3">cv. Fuhuasheng</strain>
        <tissue evidence="2">Leaves</tissue>
    </source>
</reference>
<keyword evidence="3" id="KW-1185">Reference proteome</keyword>